<keyword evidence="4" id="KW-1185">Reference proteome</keyword>
<keyword evidence="1" id="KW-0732">Signal</keyword>
<proteinExistence type="predicted"/>
<reference evidence="3 4" key="1">
    <citation type="submission" date="2024-02" db="EMBL/GenBank/DDBJ databases">
        <title>Whole genome sequencing of Parabacteroides sp. AD58.</title>
        <authorList>
            <person name="Chaplin A.V."/>
            <person name="Pikina A.P."/>
            <person name="Sokolova S.R."/>
            <person name="Korostin D.O."/>
            <person name="Efimov B.A."/>
        </authorList>
    </citation>
    <scope>NUCLEOTIDE SEQUENCE [LARGE SCALE GENOMIC DNA]</scope>
    <source>
        <strain evidence="3 4">AD58</strain>
    </source>
</reference>
<name>A0ABZ2IIP6_9BACT</name>
<organism evidence="3 4">
    <name type="scientific">Parabacteroides absconsus</name>
    <dbReference type="NCBI Taxonomy" id="2951805"/>
    <lineage>
        <taxon>Bacteria</taxon>
        <taxon>Pseudomonadati</taxon>
        <taxon>Bacteroidota</taxon>
        <taxon>Bacteroidia</taxon>
        <taxon>Bacteroidales</taxon>
        <taxon>Tannerellaceae</taxon>
        <taxon>Parabacteroides</taxon>
    </lineage>
</organism>
<evidence type="ECO:0000259" key="2">
    <source>
        <dbReference type="Pfam" id="PF19910"/>
    </source>
</evidence>
<sequence>MNKKFSTLMASLLLAGGALSNLSAENINDLADGTYYKIVRTAYKYQGDGASATGYPDSEGKFFLGKGVLTSNVNEDILWKVVKNVDGTISLFNLNNDEFTVDGVNDFTVDYRDGSTNKFAELSSVESNLFKVANKYLANQASSSDNTNYTLLLKEDGKNAWEEASLDGFDAIPTTLHEVDYYTATDFFTQDGETYVADGKTYKIHYFNNAEDGIWYFSQILKAAYNKDRQVWTFTNNTTGKEVEFGGEADFEMLRVGDDAVLKLKSGKGYLAVEDGDFKLVDSIEKATVLAFVATNTRVPVSVDVLNYYEKDGFTVEINGLDAKNEPTVELAGNPFSGHLTPMVLINNSKFEKAEDQDNLGLIQEYYLKNEAGNYIVAMKYDVEGQQSSQALYNFTTVTEKELLHNIARANNGELKDEQIYFGKFRASVDEAALDKDETALDEITWLEVNIDPYNVGVATDAYAELGRADIKNVPTLVAIYRYGNFELKPIHISLQAGNLVDWKEFLQAKFYTVEKIASTDKTAKLGKLTARYGTTDWTTSYGNDLEGQFALTVNEITGKYVFTNRETRNSVWAEISIDAMYSTDKENTYKYAGETYVIKPVAEVNEADGYKRFSDSDLNRQYHIAFSSAVFDSQAYLTENHADTTDPNAHVIGLETERDNALVFNMKKYSAERNLKDEQSDHTYKYHPTDSIYVISKLGFYNTKTKKQEYKSDTLKVVTYSFVNQYNEPLMYGAVTGAEKDCYYSDVYKTDDKKEKYASLAEAHEAAQKFAVRYDNNSITKYNLRPVALCKEAFNEKEYVSGSKEDEDLYQEFTFHTSTDDSHYDWYKMYAGDATLGILANTSLYDRTENDLFVIEETESEVYRRLANNVDTVSIYRNYNEKSLLYEKTTEIADDVFVNFLGMENIADFTKMAPAMIADTAYVRNETYKPQYMLIVDPTIHPAGKWCDVCNSDDCEHAVDVPAWTEGRFLVNLVDSAKAWDNANKHQVGNPFKNSEGYYKLGFVQATHRNDSLIVNGKKQFIGNNDNHIAKFQFRYADTADQSFVIETSLDGTQTPGYLKWMNGVVVVVDDIKNADIYNMNEDESRTPTANETIAAGNVVVAGTNGAVVVKGAEGKNVIVSTILGKVVANEVVSSDNAQIATPAGIVVVSVDGESFKVVVK</sequence>
<dbReference type="RefSeq" id="WP_251966987.1">
    <property type="nucleotide sequence ID" value="NZ_CP146284.1"/>
</dbReference>
<accession>A0ABZ2IIP6</accession>
<evidence type="ECO:0000313" key="3">
    <source>
        <dbReference type="EMBL" id="WWV65915.1"/>
    </source>
</evidence>
<protein>
    <submittedName>
        <fullName evidence="3">DUF6383 domain-containing protein</fullName>
    </submittedName>
</protein>
<dbReference type="InterPro" id="IPR045963">
    <property type="entry name" value="DUF6383"/>
</dbReference>
<feature type="chain" id="PRO_5046291471" evidence="1">
    <location>
        <begin position="21"/>
        <end position="1162"/>
    </location>
</feature>
<feature type="signal peptide" evidence="1">
    <location>
        <begin position="1"/>
        <end position="20"/>
    </location>
</feature>
<feature type="domain" description="DUF6383" evidence="2">
    <location>
        <begin position="1089"/>
        <end position="1161"/>
    </location>
</feature>
<dbReference type="Proteomes" id="UP001320603">
    <property type="component" value="Chromosome"/>
</dbReference>
<dbReference type="EMBL" id="CP146284">
    <property type="protein sequence ID" value="WWV65915.1"/>
    <property type="molecule type" value="Genomic_DNA"/>
</dbReference>
<gene>
    <name evidence="3" type="ORF">NEE14_013070</name>
</gene>
<dbReference type="Pfam" id="PF19910">
    <property type="entry name" value="DUF6383"/>
    <property type="match status" value="1"/>
</dbReference>
<evidence type="ECO:0000256" key="1">
    <source>
        <dbReference type="SAM" id="SignalP"/>
    </source>
</evidence>
<evidence type="ECO:0000313" key="4">
    <source>
        <dbReference type="Proteomes" id="UP001320603"/>
    </source>
</evidence>